<feature type="region of interest" description="Disordered" evidence="2">
    <location>
        <begin position="137"/>
        <end position="164"/>
    </location>
</feature>
<dbReference type="HOGENOM" id="CLU_730896_0_0_0"/>
<dbReference type="OrthoDB" id="272105at2"/>
<dbReference type="Proteomes" id="UP000004358">
    <property type="component" value="Unassembled WGS sequence"/>
</dbReference>
<reference evidence="4 5" key="1">
    <citation type="submission" date="2006-02" db="EMBL/GenBank/DDBJ databases">
        <authorList>
            <person name="Amann R."/>
            <person name="Ferriera S."/>
            <person name="Johnson J."/>
            <person name="Kravitz S."/>
            <person name="Halpern A."/>
            <person name="Remington K."/>
            <person name="Beeson K."/>
            <person name="Tran B."/>
            <person name="Rogers Y.-H."/>
            <person name="Friedman R."/>
            <person name="Venter J.C."/>
        </authorList>
    </citation>
    <scope>NUCLEOTIDE SEQUENCE [LARGE SCALE GENOMIC DNA]</scope>
    <source>
        <strain evidence="4 5">DSM 3645</strain>
    </source>
</reference>
<dbReference type="eggNOG" id="COG4886">
    <property type="taxonomic scope" value="Bacteria"/>
</dbReference>
<evidence type="ECO:0008006" key="6">
    <source>
        <dbReference type="Google" id="ProtNLM"/>
    </source>
</evidence>
<name>A3ZNF9_9BACT</name>
<dbReference type="GO" id="GO:0031146">
    <property type="term" value="P:SCF-dependent proteasomal ubiquitin-dependent protein catabolic process"/>
    <property type="evidence" value="ECO:0007669"/>
    <property type="project" value="TreeGrafter"/>
</dbReference>
<dbReference type="STRING" id="314230.DSM3645_16920"/>
<evidence type="ECO:0000313" key="5">
    <source>
        <dbReference type="Proteomes" id="UP000004358"/>
    </source>
</evidence>
<accession>A3ZNF9</accession>
<evidence type="ECO:0000256" key="3">
    <source>
        <dbReference type="SAM" id="SignalP"/>
    </source>
</evidence>
<evidence type="ECO:0000313" key="4">
    <source>
        <dbReference type="EMBL" id="EAQ81854.1"/>
    </source>
</evidence>
<feature type="signal peptide" evidence="3">
    <location>
        <begin position="1"/>
        <end position="28"/>
    </location>
</feature>
<dbReference type="Gene3D" id="3.80.10.10">
    <property type="entry name" value="Ribonuclease Inhibitor"/>
    <property type="match status" value="1"/>
</dbReference>
<dbReference type="SUPFAM" id="SSF52047">
    <property type="entry name" value="RNI-like"/>
    <property type="match status" value="1"/>
</dbReference>
<dbReference type="InterPro" id="IPR032675">
    <property type="entry name" value="LRR_dom_sf"/>
</dbReference>
<evidence type="ECO:0000256" key="2">
    <source>
        <dbReference type="SAM" id="MobiDB-lite"/>
    </source>
</evidence>
<dbReference type="PANTHER" id="PTHR13318:SF190">
    <property type="entry name" value="PARTNER OF PAIRED, ISOFORM B"/>
    <property type="match status" value="1"/>
</dbReference>
<comment type="caution">
    <text evidence="4">The sequence shown here is derived from an EMBL/GenBank/DDBJ whole genome shotgun (WGS) entry which is preliminary data.</text>
</comment>
<dbReference type="RefSeq" id="WP_002651282.1">
    <property type="nucleotide sequence ID" value="NZ_CH672376.1"/>
</dbReference>
<organism evidence="4 5">
    <name type="scientific">Blastopirellula marina DSM 3645</name>
    <dbReference type="NCBI Taxonomy" id="314230"/>
    <lineage>
        <taxon>Bacteria</taxon>
        <taxon>Pseudomonadati</taxon>
        <taxon>Planctomycetota</taxon>
        <taxon>Planctomycetia</taxon>
        <taxon>Pirellulales</taxon>
        <taxon>Pirellulaceae</taxon>
        <taxon>Blastopirellula</taxon>
    </lineage>
</organism>
<protein>
    <recommendedName>
        <fullName evidence="6">Cytochrome c domain-containing protein</fullName>
    </recommendedName>
</protein>
<dbReference type="PANTHER" id="PTHR13318">
    <property type="entry name" value="PARTNER OF PAIRED, ISOFORM B-RELATED"/>
    <property type="match status" value="1"/>
</dbReference>
<feature type="coiled-coil region" evidence="1">
    <location>
        <begin position="88"/>
        <end position="115"/>
    </location>
</feature>
<feature type="chain" id="PRO_5002663557" description="Cytochrome c domain-containing protein" evidence="3">
    <location>
        <begin position="29"/>
        <end position="378"/>
    </location>
</feature>
<dbReference type="EMBL" id="AANZ01000003">
    <property type="protein sequence ID" value="EAQ81854.1"/>
    <property type="molecule type" value="Genomic_DNA"/>
</dbReference>
<dbReference type="AlphaFoldDB" id="A3ZNF9"/>
<dbReference type="GO" id="GO:0019005">
    <property type="term" value="C:SCF ubiquitin ligase complex"/>
    <property type="evidence" value="ECO:0007669"/>
    <property type="project" value="TreeGrafter"/>
</dbReference>
<sequence>MLRSLATFRVLAATICFCVVLSFSARQAAAIPFFWEVFEKQYVHADAKDDKVKQFSAAAAAAKCNVCHIDGKSKKERNPYGVALAETLKKENFKKERIEGERDKAEAEVIAALEAASAQKENDKAKPFGELIAAGSLPSAAAEAKPETPKEEMKPEEAPKTEEVAALSPEAIAKFKAELRAEMEAELAAAKAALSAAIPKMLDATVTANEIAAKYPQAPIDEQAEAEAMKKIAEFGGTINRVAQSSDAKVVTYHLSDKPVHDEALAPLRKIGNVVEINLMGTEVTDAGLEHLAGLKQLERLNLAKTKVTDSGLRYLAACEKLSYLNLYATEVSDAGIDHLYSLPSLRHLYLWQTKATPESAKQLSAAIPGLKVNLGSM</sequence>
<feature type="compositionally biased region" description="Basic and acidic residues" evidence="2">
    <location>
        <begin position="144"/>
        <end position="163"/>
    </location>
</feature>
<evidence type="ECO:0000256" key="1">
    <source>
        <dbReference type="SAM" id="Coils"/>
    </source>
</evidence>
<keyword evidence="3" id="KW-0732">Signal</keyword>
<proteinExistence type="predicted"/>
<gene>
    <name evidence="4" type="ORF">DSM3645_16920</name>
</gene>
<keyword evidence="1" id="KW-0175">Coiled coil</keyword>